<name>A0A0E9T9V0_ANGAN</name>
<reference evidence="2" key="2">
    <citation type="journal article" date="2015" name="Fish Shellfish Immunol.">
        <title>Early steps in the European eel (Anguilla anguilla)-Vibrio vulnificus interaction in the gills: Role of the RtxA13 toxin.</title>
        <authorList>
            <person name="Callol A."/>
            <person name="Pajuelo D."/>
            <person name="Ebbesson L."/>
            <person name="Teles M."/>
            <person name="MacKenzie S."/>
            <person name="Amaro C."/>
        </authorList>
    </citation>
    <scope>NUCLEOTIDE SEQUENCE</scope>
</reference>
<dbReference type="AlphaFoldDB" id="A0A0E9T9V0"/>
<evidence type="ECO:0000313" key="2">
    <source>
        <dbReference type="EMBL" id="JAH50449.1"/>
    </source>
</evidence>
<sequence length="91" mass="10383">MLSMRSDVVLTRFIHFSDNLLWLHTVFAVLYLILTVVVLRWHTSKIKAIRTDMVSLSPHALLSPSSPLKGIFHFGITEIILWSLPHCICIA</sequence>
<keyword evidence="1" id="KW-0472">Membrane</keyword>
<reference evidence="2" key="1">
    <citation type="submission" date="2014-11" db="EMBL/GenBank/DDBJ databases">
        <authorList>
            <person name="Amaro Gonzalez C."/>
        </authorList>
    </citation>
    <scope>NUCLEOTIDE SEQUENCE</scope>
</reference>
<keyword evidence="1" id="KW-0812">Transmembrane</keyword>
<keyword evidence="1" id="KW-1133">Transmembrane helix</keyword>
<evidence type="ECO:0000256" key="1">
    <source>
        <dbReference type="SAM" id="Phobius"/>
    </source>
</evidence>
<dbReference type="EMBL" id="GBXM01058128">
    <property type="protein sequence ID" value="JAH50449.1"/>
    <property type="molecule type" value="Transcribed_RNA"/>
</dbReference>
<protein>
    <submittedName>
        <fullName evidence="2">Uncharacterized protein</fullName>
    </submittedName>
</protein>
<organism evidence="2">
    <name type="scientific">Anguilla anguilla</name>
    <name type="common">European freshwater eel</name>
    <name type="synonym">Muraena anguilla</name>
    <dbReference type="NCBI Taxonomy" id="7936"/>
    <lineage>
        <taxon>Eukaryota</taxon>
        <taxon>Metazoa</taxon>
        <taxon>Chordata</taxon>
        <taxon>Craniata</taxon>
        <taxon>Vertebrata</taxon>
        <taxon>Euteleostomi</taxon>
        <taxon>Actinopterygii</taxon>
        <taxon>Neopterygii</taxon>
        <taxon>Teleostei</taxon>
        <taxon>Anguilliformes</taxon>
        <taxon>Anguillidae</taxon>
        <taxon>Anguilla</taxon>
    </lineage>
</organism>
<proteinExistence type="predicted"/>
<accession>A0A0E9T9V0</accession>
<feature type="transmembrane region" description="Helical" evidence="1">
    <location>
        <begin position="20"/>
        <end position="41"/>
    </location>
</feature>